<sequence>MEVKPPKPLKTKRLLFDRRYGWVIDEWKSPADEALSGGRGMFCILPLAKGLIHAASNSINTVTNSAVRILETRDELSLQQFQANAEKQLQQLGASVSKPVVSLLTFKDKLFLPADSSSLQHRKNNVQEPETV</sequence>
<organism evidence="1 2">
    <name type="scientific">Saponaria officinalis</name>
    <name type="common">Common soapwort</name>
    <name type="synonym">Lychnis saponaria</name>
    <dbReference type="NCBI Taxonomy" id="3572"/>
    <lineage>
        <taxon>Eukaryota</taxon>
        <taxon>Viridiplantae</taxon>
        <taxon>Streptophyta</taxon>
        <taxon>Embryophyta</taxon>
        <taxon>Tracheophyta</taxon>
        <taxon>Spermatophyta</taxon>
        <taxon>Magnoliopsida</taxon>
        <taxon>eudicotyledons</taxon>
        <taxon>Gunneridae</taxon>
        <taxon>Pentapetalae</taxon>
        <taxon>Caryophyllales</taxon>
        <taxon>Caryophyllaceae</taxon>
        <taxon>Caryophylleae</taxon>
        <taxon>Saponaria</taxon>
    </lineage>
</organism>
<dbReference type="EMBL" id="JBDFQZ010000001">
    <property type="protein sequence ID" value="KAK9757535.1"/>
    <property type="molecule type" value="Genomic_DNA"/>
</dbReference>
<evidence type="ECO:0000313" key="1">
    <source>
        <dbReference type="EMBL" id="KAK9757535.1"/>
    </source>
</evidence>
<evidence type="ECO:0000313" key="2">
    <source>
        <dbReference type="Proteomes" id="UP001443914"/>
    </source>
</evidence>
<gene>
    <name evidence="1" type="ORF">RND81_01G168700</name>
</gene>
<dbReference type="PANTHER" id="PTHR48204:SF1">
    <property type="entry name" value="OS07G0265100 PROTEIN"/>
    <property type="match status" value="1"/>
</dbReference>
<dbReference type="PANTHER" id="PTHR48204">
    <property type="entry name" value="OS07G0265100 PROTEIN"/>
    <property type="match status" value="1"/>
</dbReference>
<reference evidence="1" key="1">
    <citation type="submission" date="2024-03" db="EMBL/GenBank/DDBJ databases">
        <title>WGS assembly of Saponaria officinalis var. Norfolk2.</title>
        <authorList>
            <person name="Jenkins J."/>
            <person name="Shu S."/>
            <person name="Grimwood J."/>
            <person name="Barry K."/>
            <person name="Goodstein D."/>
            <person name="Schmutz J."/>
            <person name="Leebens-Mack J."/>
            <person name="Osbourn A."/>
        </authorList>
    </citation>
    <scope>NUCLEOTIDE SEQUENCE [LARGE SCALE GENOMIC DNA]</scope>
    <source>
        <strain evidence="1">JIC</strain>
    </source>
</reference>
<proteinExistence type="predicted"/>
<keyword evidence="2" id="KW-1185">Reference proteome</keyword>
<name>A0AAW1NJA4_SAPOF</name>
<comment type="caution">
    <text evidence="1">The sequence shown here is derived from an EMBL/GenBank/DDBJ whole genome shotgun (WGS) entry which is preliminary data.</text>
</comment>
<protein>
    <submittedName>
        <fullName evidence="1">Uncharacterized protein</fullName>
    </submittedName>
</protein>
<dbReference type="Proteomes" id="UP001443914">
    <property type="component" value="Unassembled WGS sequence"/>
</dbReference>
<accession>A0AAW1NJA4</accession>
<dbReference type="AlphaFoldDB" id="A0AAW1NJA4"/>